<dbReference type="PANTHER" id="PTHR42837">
    <property type="entry name" value="REGULATOR OF SIGMA-E PROTEASE RSEP"/>
    <property type="match status" value="1"/>
</dbReference>
<dbReference type="PROSITE" id="PS50106">
    <property type="entry name" value="PDZ"/>
    <property type="match status" value="1"/>
</dbReference>
<dbReference type="GO" id="GO:0004222">
    <property type="term" value="F:metalloendopeptidase activity"/>
    <property type="evidence" value="ECO:0007669"/>
    <property type="project" value="InterPro"/>
</dbReference>
<protein>
    <submittedName>
        <fullName evidence="13">Site-2 protease family protein</fullName>
    </submittedName>
</protein>
<evidence type="ECO:0000256" key="2">
    <source>
        <dbReference type="ARBA" id="ARBA00004141"/>
    </source>
</evidence>
<keyword evidence="9" id="KW-0482">Metalloprotease</keyword>
<dbReference type="SMART" id="SM00228">
    <property type="entry name" value="PDZ"/>
    <property type="match status" value="1"/>
</dbReference>
<evidence type="ECO:0000313" key="13">
    <source>
        <dbReference type="EMBL" id="HIQ63534.1"/>
    </source>
</evidence>
<dbReference type="PANTHER" id="PTHR42837:SF2">
    <property type="entry name" value="MEMBRANE METALLOPROTEASE ARASP2, CHLOROPLASTIC-RELATED"/>
    <property type="match status" value="1"/>
</dbReference>
<keyword evidence="5 11" id="KW-0812">Transmembrane</keyword>
<keyword evidence="7" id="KW-0862">Zinc</keyword>
<keyword evidence="10 11" id="KW-0472">Membrane</keyword>
<feature type="transmembrane region" description="Helical" evidence="11">
    <location>
        <begin position="6"/>
        <end position="28"/>
    </location>
</feature>
<dbReference type="GO" id="GO:0006508">
    <property type="term" value="P:proteolysis"/>
    <property type="evidence" value="ECO:0007669"/>
    <property type="project" value="UniProtKB-KW"/>
</dbReference>
<dbReference type="InterPro" id="IPR001478">
    <property type="entry name" value="PDZ"/>
</dbReference>
<dbReference type="Pfam" id="PF02163">
    <property type="entry name" value="Peptidase_M50"/>
    <property type="match status" value="1"/>
</dbReference>
<evidence type="ECO:0000259" key="12">
    <source>
        <dbReference type="PROSITE" id="PS50106"/>
    </source>
</evidence>
<dbReference type="InterPro" id="IPR004387">
    <property type="entry name" value="Pept_M50_Zn"/>
</dbReference>
<dbReference type="SUPFAM" id="SSF50156">
    <property type="entry name" value="PDZ domain-like"/>
    <property type="match status" value="1"/>
</dbReference>
<sequence length="348" mass="37708">MLNLFYWIAAIVMLGVLIMLHELGHFWAARATGVRVVEFAVGFGKKLWSRRAKSGVVYSVRILPLGGYCRFVADDEDGMESHPEAYSAQKVWKRALISVAGPLVNFVTAFVLLFLLFAAVGLPGTVAEVGALMEGLPASEAGFMVGDKIISVDGKPVETPEDASLAIAEAGEREILFVVERDGEQMELTVTPAYTVSEGAARLMVGIEYRRVTVRLGLGTSLAASWEQMVYMSRMLYDFVRTLLVSGEGADQLSGPIGLVSAVQEQTAAYGLSAYMNLAASISFQLGLLNLLPIPGLDGSKLIFLAIEKIRGKRMDPNKEGLVILVGFGLMVCLAVFAMYQDITRLLQ</sequence>
<evidence type="ECO:0000256" key="9">
    <source>
        <dbReference type="ARBA" id="ARBA00023049"/>
    </source>
</evidence>
<evidence type="ECO:0000313" key="14">
    <source>
        <dbReference type="Proteomes" id="UP000886819"/>
    </source>
</evidence>
<dbReference type="AlphaFoldDB" id="A0A9D0YXH8"/>
<evidence type="ECO:0000256" key="4">
    <source>
        <dbReference type="ARBA" id="ARBA00022670"/>
    </source>
</evidence>
<evidence type="ECO:0000256" key="7">
    <source>
        <dbReference type="ARBA" id="ARBA00022833"/>
    </source>
</evidence>
<feature type="transmembrane region" description="Helical" evidence="11">
    <location>
        <begin position="321"/>
        <end position="340"/>
    </location>
</feature>
<evidence type="ECO:0000256" key="10">
    <source>
        <dbReference type="ARBA" id="ARBA00023136"/>
    </source>
</evidence>
<name>A0A9D0YXH8_9FIRM</name>
<proteinExistence type="inferred from homology"/>
<dbReference type="EMBL" id="DVFI01000112">
    <property type="protein sequence ID" value="HIQ63534.1"/>
    <property type="molecule type" value="Genomic_DNA"/>
</dbReference>
<keyword evidence="6" id="KW-0378">Hydrolase</keyword>
<evidence type="ECO:0000256" key="8">
    <source>
        <dbReference type="ARBA" id="ARBA00022989"/>
    </source>
</evidence>
<accession>A0A9D0YXH8</accession>
<keyword evidence="8 11" id="KW-1133">Transmembrane helix</keyword>
<gene>
    <name evidence="13" type="ORF">IAA66_08140</name>
</gene>
<feature type="domain" description="PDZ" evidence="12">
    <location>
        <begin position="129"/>
        <end position="182"/>
    </location>
</feature>
<reference evidence="13" key="1">
    <citation type="submission" date="2020-10" db="EMBL/GenBank/DDBJ databases">
        <authorList>
            <person name="Gilroy R."/>
        </authorList>
    </citation>
    <scope>NUCLEOTIDE SEQUENCE</scope>
    <source>
        <strain evidence="13">ChiHile30-977</strain>
    </source>
</reference>
<comment type="caution">
    <text evidence="13">The sequence shown here is derived from an EMBL/GenBank/DDBJ whole genome shotgun (WGS) entry which is preliminary data.</text>
</comment>
<dbReference type="Pfam" id="PF17820">
    <property type="entry name" value="PDZ_6"/>
    <property type="match status" value="1"/>
</dbReference>
<evidence type="ECO:0000256" key="1">
    <source>
        <dbReference type="ARBA" id="ARBA00001947"/>
    </source>
</evidence>
<evidence type="ECO:0000256" key="3">
    <source>
        <dbReference type="ARBA" id="ARBA00007931"/>
    </source>
</evidence>
<dbReference type="CDD" id="cd06163">
    <property type="entry name" value="S2P-M50_PDZ_RseP-like"/>
    <property type="match status" value="1"/>
</dbReference>
<comment type="subcellular location">
    <subcellularLocation>
        <location evidence="2">Membrane</location>
        <topology evidence="2">Multi-pass membrane protein</topology>
    </subcellularLocation>
</comment>
<comment type="cofactor">
    <cofactor evidence="1">
        <name>Zn(2+)</name>
        <dbReference type="ChEBI" id="CHEBI:29105"/>
    </cofactor>
</comment>
<reference evidence="13" key="2">
    <citation type="journal article" date="2021" name="PeerJ">
        <title>Extensive microbial diversity within the chicken gut microbiome revealed by metagenomics and culture.</title>
        <authorList>
            <person name="Gilroy R."/>
            <person name="Ravi A."/>
            <person name="Getino M."/>
            <person name="Pursley I."/>
            <person name="Horton D.L."/>
            <person name="Alikhan N.F."/>
            <person name="Baker D."/>
            <person name="Gharbi K."/>
            <person name="Hall N."/>
            <person name="Watson M."/>
            <person name="Adriaenssens E.M."/>
            <person name="Foster-Nyarko E."/>
            <person name="Jarju S."/>
            <person name="Secka A."/>
            <person name="Antonio M."/>
            <person name="Oren A."/>
            <person name="Chaudhuri R.R."/>
            <person name="La Ragione R."/>
            <person name="Hildebrand F."/>
            <person name="Pallen M.J."/>
        </authorList>
    </citation>
    <scope>NUCLEOTIDE SEQUENCE</scope>
    <source>
        <strain evidence="13">ChiHile30-977</strain>
    </source>
</reference>
<dbReference type="CDD" id="cd23081">
    <property type="entry name" value="cpPDZ_EcRseP-like"/>
    <property type="match status" value="1"/>
</dbReference>
<feature type="transmembrane region" description="Helical" evidence="11">
    <location>
        <begin position="95"/>
        <end position="120"/>
    </location>
</feature>
<dbReference type="GO" id="GO:0016020">
    <property type="term" value="C:membrane"/>
    <property type="evidence" value="ECO:0007669"/>
    <property type="project" value="UniProtKB-SubCell"/>
</dbReference>
<dbReference type="InterPro" id="IPR041489">
    <property type="entry name" value="PDZ_6"/>
</dbReference>
<dbReference type="Proteomes" id="UP000886819">
    <property type="component" value="Unassembled WGS sequence"/>
</dbReference>
<evidence type="ECO:0000256" key="6">
    <source>
        <dbReference type="ARBA" id="ARBA00022801"/>
    </source>
</evidence>
<keyword evidence="4 13" id="KW-0645">Protease</keyword>
<organism evidence="13 14">
    <name type="scientific">Candidatus Avichristensenella intestinipullorum</name>
    <dbReference type="NCBI Taxonomy" id="2840693"/>
    <lineage>
        <taxon>Bacteria</taxon>
        <taxon>Bacillati</taxon>
        <taxon>Bacillota</taxon>
        <taxon>Clostridia</taxon>
        <taxon>Candidatus Avichristensenella</taxon>
    </lineage>
</organism>
<evidence type="ECO:0000256" key="11">
    <source>
        <dbReference type="SAM" id="Phobius"/>
    </source>
</evidence>
<evidence type="ECO:0000256" key="5">
    <source>
        <dbReference type="ARBA" id="ARBA00022692"/>
    </source>
</evidence>
<comment type="similarity">
    <text evidence="3">Belongs to the peptidase M50B family.</text>
</comment>
<dbReference type="InterPro" id="IPR036034">
    <property type="entry name" value="PDZ_sf"/>
</dbReference>
<dbReference type="Gene3D" id="2.30.42.10">
    <property type="match status" value="1"/>
</dbReference>
<dbReference type="InterPro" id="IPR008915">
    <property type="entry name" value="Peptidase_M50"/>
</dbReference>